<dbReference type="EMBL" id="JBBWUH010000001">
    <property type="protein sequence ID" value="KAK8177281.1"/>
    <property type="molecule type" value="Genomic_DNA"/>
</dbReference>
<dbReference type="Proteomes" id="UP001456524">
    <property type="component" value="Unassembled WGS sequence"/>
</dbReference>
<name>A0ABR1Y6A9_9PEZI</name>
<evidence type="ECO:0008006" key="3">
    <source>
        <dbReference type="Google" id="ProtNLM"/>
    </source>
</evidence>
<reference evidence="1 2" key="1">
    <citation type="journal article" date="2022" name="G3 (Bethesda)">
        <title>Enemy or ally: a genomic approach to elucidate the lifestyle of Phyllosticta citrichinaensis.</title>
        <authorList>
            <person name="Buijs V.A."/>
            <person name="Groenewald J.Z."/>
            <person name="Haridas S."/>
            <person name="LaButti K.M."/>
            <person name="Lipzen A."/>
            <person name="Martin F.M."/>
            <person name="Barry K."/>
            <person name="Grigoriev I.V."/>
            <person name="Crous P.W."/>
            <person name="Seidl M.F."/>
        </authorList>
    </citation>
    <scope>NUCLEOTIDE SEQUENCE [LARGE SCALE GENOMIC DNA]</scope>
    <source>
        <strain evidence="1 2">CBS 129764</strain>
    </source>
</reference>
<organism evidence="1 2">
    <name type="scientific">Phyllosticta citrichinensis</name>
    <dbReference type="NCBI Taxonomy" id="1130410"/>
    <lineage>
        <taxon>Eukaryota</taxon>
        <taxon>Fungi</taxon>
        <taxon>Dikarya</taxon>
        <taxon>Ascomycota</taxon>
        <taxon>Pezizomycotina</taxon>
        <taxon>Dothideomycetes</taxon>
        <taxon>Dothideomycetes incertae sedis</taxon>
        <taxon>Botryosphaeriales</taxon>
        <taxon>Phyllostictaceae</taxon>
        <taxon>Phyllosticta</taxon>
    </lineage>
</organism>
<accession>A0ABR1Y6A9</accession>
<sequence>MAAGLCYGATLTLLRTKDLIVLRIISRYLKHSTEFTPTRLHYTNKMHLHNTTGPPKTIPLGVSPLVLSERDRASLLCGANLRVQVDVQNMDTYTVGTFPRAMLAQFSTLIAKYRTKQPTATAIVIRSDVAPASLAYLFDWMLETCASEKPQPLPMTSDFHDDVDLYVAAFRLRVDEAERAAGDALIFYIDTCTWDVEAFAVMVHRLPVNSRVMEHLLLVTLDLCHEDRLEAFEDIRAILKPLPAVRKRVRELDEQIEDPVEEYLGMAQDCDFEESLLVERFKFRR</sequence>
<proteinExistence type="predicted"/>
<keyword evidence="2" id="KW-1185">Reference proteome</keyword>
<gene>
    <name evidence="1" type="ORF">IWX90DRAFT_410736</name>
</gene>
<comment type="caution">
    <text evidence="1">The sequence shown here is derived from an EMBL/GenBank/DDBJ whole genome shotgun (WGS) entry which is preliminary data.</text>
</comment>
<evidence type="ECO:0000313" key="1">
    <source>
        <dbReference type="EMBL" id="KAK8177281.1"/>
    </source>
</evidence>
<evidence type="ECO:0000313" key="2">
    <source>
        <dbReference type="Proteomes" id="UP001456524"/>
    </source>
</evidence>
<protein>
    <recommendedName>
        <fullName evidence="3">BTB domain-containing protein</fullName>
    </recommendedName>
</protein>